<name>A0ABV6B298_9DEIO</name>
<protein>
    <submittedName>
        <fullName evidence="2">Uncharacterized protein</fullName>
    </submittedName>
</protein>
<dbReference type="EMBL" id="JBHLYR010000047">
    <property type="protein sequence ID" value="MFB9993367.1"/>
    <property type="molecule type" value="Genomic_DNA"/>
</dbReference>
<keyword evidence="3" id="KW-1185">Reference proteome</keyword>
<comment type="caution">
    <text evidence="2">The sequence shown here is derived from an EMBL/GenBank/DDBJ whole genome shotgun (WGS) entry which is preliminary data.</text>
</comment>
<evidence type="ECO:0000313" key="2">
    <source>
        <dbReference type="EMBL" id="MFB9993367.1"/>
    </source>
</evidence>
<dbReference type="RefSeq" id="WP_380012059.1">
    <property type="nucleotide sequence ID" value="NZ_JBHLYR010000047.1"/>
</dbReference>
<dbReference type="Gene3D" id="2.120.10.30">
    <property type="entry name" value="TolB, C-terminal domain"/>
    <property type="match status" value="1"/>
</dbReference>
<feature type="chain" id="PRO_5046515759" evidence="1">
    <location>
        <begin position="23"/>
        <end position="407"/>
    </location>
</feature>
<sequence>MTRRLSSLALALLAAAPNTAVSGEVAGQLAYFKDGALWIASRPSQAAQQVPNSRGAVLQAFSPVDGTLAFMTGPGGANIHAESVPPLRPWLSRPPYTKSVLLSSAVPGPTFTTVRARWLRWEGDGHALIAGSDGGNAGWNLVKHKTFLPNQAALYQSTSRNGQVITMLGSVQSPADVGVMLYGPGARPGTEVFTRRLPQGLMAALRNAPQPAIHKFLGELDPQAQTDDVSWTVTAPQVTRDGRRVYFASNAGYGVGSAGTTTSAVFEVDVSEVRLRVLGWLGTFAGSLLDVVPSPDGRKLLILLARHDRNAQINTSAYVADLERKTLRELIVAQASSGTLTFLNSSCWMADSRHVALSVASPRPDDLNQKNGFEPPASAHTLFVKDAGSGKTLRRVPGVTGVTCGPG</sequence>
<proteinExistence type="predicted"/>
<keyword evidence="1" id="KW-0732">Signal</keyword>
<reference evidence="2 3" key="1">
    <citation type="submission" date="2024-09" db="EMBL/GenBank/DDBJ databases">
        <authorList>
            <person name="Sun Q."/>
            <person name="Mori K."/>
        </authorList>
    </citation>
    <scope>NUCLEOTIDE SEQUENCE [LARGE SCALE GENOMIC DNA]</scope>
    <source>
        <strain evidence="2 3">JCM 13503</strain>
    </source>
</reference>
<organism evidence="2 3">
    <name type="scientific">Deinococcus oregonensis</name>
    <dbReference type="NCBI Taxonomy" id="1805970"/>
    <lineage>
        <taxon>Bacteria</taxon>
        <taxon>Thermotogati</taxon>
        <taxon>Deinococcota</taxon>
        <taxon>Deinococci</taxon>
        <taxon>Deinococcales</taxon>
        <taxon>Deinococcaceae</taxon>
        <taxon>Deinococcus</taxon>
    </lineage>
</organism>
<gene>
    <name evidence="2" type="ORF">ACFFLM_15470</name>
</gene>
<feature type="signal peptide" evidence="1">
    <location>
        <begin position="1"/>
        <end position="22"/>
    </location>
</feature>
<evidence type="ECO:0000313" key="3">
    <source>
        <dbReference type="Proteomes" id="UP001589733"/>
    </source>
</evidence>
<evidence type="ECO:0000256" key="1">
    <source>
        <dbReference type="SAM" id="SignalP"/>
    </source>
</evidence>
<accession>A0ABV6B298</accession>
<dbReference type="Proteomes" id="UP001589733">
    <property type="component" value="Unassembled WGS sequence"/>
</dbReference>
<dbReference type="SUPFAM" id="SSF82171">
    <property type="entry name" value="DPP6 N-terminal domain-like"/>
    <property type="match status" value="1"/>
</dbReference>
<dbReference type="InterPro" id="IPR011042">
    <property type="entry name" value="6-blade_b-propeller_TolB-like"/>
</dbReference>